<dbReference type="Proteomes" id="UP000198967">
    <property type="component" value="Unassembled WGS sequence"/>
</dbReference>
<dbReference type="SUPFAM" id="SSF48008">
    <property type="entry name" value="GntR ligand-binding domain-like"/>
    <property type="match status" value="1"/>
</dbReference>
<organism evidence="5 6">
    <name type="scientific">Pseudonocardia oroxyli</name>
    <dbReference type="NCBI Taxonomy" id="366584"/>
    <lineage>
        <taxon>Bacteria</taxon>
        <taxon>Bacillati</taxon>
        <taxon>Actinomycetota</taxon>
        <taxon>Actinomycetes</taxon>
        <taxon>Pseudonocardiales</taxon>
        <taxon>Pseudonocardiaceae</taxon>
        <taxon>Pseudonocardia</taxon>
    </lineage>
</organism>
<dbReference type="Gene3D" id="1.10.10.10">
    <property type="entry name" value="Winged helix-like DNA-binding domain superfamily/Winged helix DNA-binding domain"/>
    <property type="match status" value="1"/>
</dbReference>
<dbReference type="Pfam" id="PF07729">
    <property type="entry name" value="FCD"/>
    <property type="match status" value="1"/>
</dbReference>
<feature type="domain" description="HTH gntR-type" evidence="4">
    <location>
        <begin position="13"/>
        <end position="80"/>
    </location>
</feature>
<dbReference type="SMART" id="SM00895">
    <property type="entry name" value="FCD"/>
    <property type="match status" value="1"/>
</dbReference>
<dbReference type="GO" id="GO:0003677">
    <property type="term" value="F:DNA binding"/>
    <property type="evidence" value="ECO:0007669"/>
    <property type="project" value="UniProtKB-KW"/>
</dbReference>
<dbReference type="InterPro" id="IPR011711">
    <property type="entry name" value="GntR_C"/>
</dbReference>
<dbReference type="PROSITE" id="PS50949">
    <property type="entry name" value="HTH_GNTR"/>
    <property type="match status" value="1"/>
</dbReference>
<dbReference type="InterPro" id="IPR008920">
    <property type="entry name" value="TF_FadR/GntR_C"/>
</dbReference>
<dbReference type="SMART" id="SM00345">
    <property type="entry name" value="HTH_GNTR"/>
    <property type="match status" value="1"/>
</dbReference>
<dbReference type="InterPro" id="IPR036390">
    <property type="entry name" value="WH_DNA-bd_sf"/>
</dbReference>
<dbReference type="InterPro" id="IPR036388">
    <property type="entry name" value="WH-like_DNA-bd_sf"/>
</dbReference>
<dbReference type="SUPFAM" id="SSF46785">
    <property type="entry name" value="Winged helix' DNA-binding domain"/>
    <property type="match status" value="1"/>
</dbReference>
<dbReference type="Pfam" id="PF00392">
    <property type="entry name" value="GntR"/>
    <property type="match status" value="1"/>
</dbReference>
<dbReference type="PANTHER" id="PTHR43537:SF45">
    <property type="entry name" value="GNTR FAMILY REGULATORY PROTEIN"/>
    <property type="match status" value="1"/>
</dbReference>
<dbReference type="EMBL" id="FNBE01000010">
    <property type="protein sequence ID" value="SDG26012.1"/>
    <property type="molecule type" value="Genomic_DNA"/>
</dbReference>
<accession>A0A1G7ST06</accession>
<dbReference type="PANTHER" id="PTHR43537">
    <property type="entry name" value="TRANSCRIPTIONAL REGULATOR, GNTR FAMILY"/>
    <property type="match status" value="1"/>
</dbReference>
<keyword evidence="1" id="KW-0805">Transcription regulation</keyword>
<keyword evidence="3" id="KW-0804">Transcription</keyword>
<dbReference type="Gene3D" id="1.20.120.530">
    <property type="entry name" value="GntR ligand-binding domain-like"/>
    <property type="match status" value="1"/>
</dbReference>
<sequence length="215" mass="23354">MDGFAGERPLVRATLKDQAMAVVRRAMVAGEVQPGQIFSASALAQRLGVSNSPVRDAMMELVHGGIMEVVPNRGFRMVVFDEHDLAEVYQLRRMLEVPAMGMLARTGVGGSESALRESVELCAQAARAGDSSEFLVHDRAFHLALLGLLGNGRLVTTVDRLRDQTRIAGMRILREQAALVRSAAEHGDLLDAIMARSPEDAERVMVEHMAHGRGT</sequence>
<evidence type="ECO:0000313" key="6">
    <source>
        <dbReference type="Proteomes" id="UP000198967"/>
    </source>
</evidence>
<dbReference type="AlphaFoldDB" id="A0A1G7ST06"/>
<name>A0A1G7ST06_PSEOR</name>
<evidence type="ECO:0000256" key="1">
    <source>
        <dbReference type="ARBA" id="ARBA00023015"/>
    </source>
</evidence>
<gene>
    <name evidence="5" type="ORF">SAMN05216377_11083</name>
</gene>
<proteinExistence type="predicted"/>
<protein>
    <submittedName>
        <fullName evidence="5">DNA-binding transcriptional regulator, GntR family</fullName>
    </submittedName>
</protein>
<dbReference type="GO" id="GO:0003700">
    <property type="term" value="F:DNA-binding transcription factor activity"/>
    <property type="evidence" value="ECO:0007669"/>
    <property type="project" value="InterPro"/>
</dbReference>
<dbReference type="STRING" id="366584.SAMN05216377_11083"/>
<keyword evidence="2 5" id="KW-0238">DNA-binding</keyword>
<reference evidence="5 6" key="1">
    <citation type="submission" date="2016-10" db="EMBL/GenBank/DDBJ databases">
        <authorList>
            <person name="de Groot N.N."/>
        </authorList>
    </citation>
    <scope>NUCLEOTIDE SEQUENCE [LARGE SCALE GENOMIC DNA]</scope>
    <source>
        <strain evidence="5 6">CGMCC 4.3143</strain>
    </source>
</reference>
<evidence type="ECO:0000256" key="2">
    <source>
        <dbReference type="ARBA" id="ARBA00023125"/>
    </source>
</evidence>
<evidence type="ECO:0000256" key="3">
    <source>
        <dbReference type="ARBA" id="ARBA00023163"/>
    </source>
</evidence>
<evidence type="ECO:0000313" key="5">
    <source>
        <dbReference type="EMBL" id="SDG26012.1"/>
    </source>
</evidence>
<keyword evidence="6" id="KW-1185">Reference proteome</keyword>
<evidence type="ECO:0000259" key="4">
    <source>
        <dbReference type="PROSITE" id="PS50949"/>
    </source>
</evidence>
<dbReference type="InterPro" id="IPR000524">
    <property type="entry name" value="Tscrpt_reg_HTH_GntR"/>
</dbReference>